<dbReference type="SMART" id="SM00388">
    <property type="entry name" value="HisKA"/>
    <property type="match status" value="1"/>
</dbReference>
<dbReference type="Pfam" id="PF00672">
    <property type="entry name" value="HAMP"/>
    <property type="match status" value="1"/>
</dbReference>
<evidence type="ECO:0000256" key="6">
    <source>
        <dbReference type="ARBA" id="ARBA00022692"/>
    </source>
</evidence>
<evidence type="ECO:0000256" key="5">
    <source>
        <dbReference type="ARBA" id="ARBA00022679"/>
    </source>
</evidence>
<name>A0A6N7W029_ACIFE</name>
<dbReference type="PANTHER" id="PTHR45436:SF5">
    <property type="entry name" value="SENSOR HISTIDINE KINASE TRCS"/>
    <property type="match status" value="1"/>
</dbReference>
<dbReference type="InterPro" id="IPR003594">
    <property type="entry name" value="HATPase_dom"/>
</dbReference>
<dbReference type="Gene3D" id="6.10.340.10">
    <property type="match status" value="1"/>
</dbReference>
<keyword evidence="9" id="KW-0902">Two-component regulatory system</keyword>
<dbReference type="Pfam" id="PF02518">
    <property type="entry name" value="HATPase_c"/>
    <property type="match status" value="1"/>
</dbReference>
<dbReference type="InterPro" id="IPR004358">
    <property type="entry name" value="Sig_transdc_His_kin-like_C"/>
</dbReference>
<dbReference type="SMART" id="SM00387">
    <property type="entry name" value="HATPase_c"/>
    <property type="match status" value="1"/>
</dbReference>
<evidence type="ECO:0000259" key="13">
    <source>
        <dbReference type="PROSITE" id="PS50885"/>
    </source>
</evidence>
<dbReference type="CDD" id="cd06225">
    <property type="entry name" value="HAMP"/>
    <property type="match status" value="1"/>
</dbReference>
<accession>A0A6N7W029</accession>
<dbReference type="Gene3D" id="3.30.565.10">
    <property type="entry name" value="Histidine kinase-like ATPase, C-terminal domain"/>
    <property type="match status" value="1"/>
</dbReference>
<dbReference type="InterPro" id="IPR050428">
    <property type="entry name" value="TCS_sensor_his_kinase"/>
</dbReference>
<dbReference type="PROSITE" id="PS50109">
    <property type="entry name" value="HIS_KIN"/>
    <property type="match status" value="1"/>
</dbReference>
<dbReference type="InterPro" id="IPR003660">
    <property type="entry name" value="HAMP_dom"/>
</dbReference>
<evidence type="ECO:0000256" key="9">
    <source>
        <dbReference type="ARBA" id="ARBA00023012"/>
    </source>
</evidence>
<dbReference type="PRINTS" id="PR00344">
    <property type="entry name" value="BCTRLSENSOR"/>
</dbReference>
<dbReference type="GO" id="GO:0005886">
    <property type="term" value="C:plasma membrane"/>
    <property type="evidence" value="ECO:0007669"/>
    <property type="project" value="TreeGrafter"/>
</dbReference>
<feature type="transmembrane region" description="Helical" evidence="11">
    <location>
        <begin position="172"/>
        <end position="193"/>
    </location>
</feature>
<dbReference type="FunFam" id="1.10.287.130:FF:000001">
    <property type="entry name" value="Two-component sensor histidine kinase"/>
    <property type="match status" value="1"/>
</dbReference>
<reference evidence="14 15" key="1">
    <citation type="submission" date="2019-08" db="EMBL/GenBank/DDBJ databases">
        <title>In-depth cultivation of the pig gut microbiome towards novel bacterial diversity and tailored functional studies.</title>
        <authorList>
            <person name="Wylensek D."/>
            <person name="Hitch T.C.A."/>
            <person name="Clavel T."/>
        </authorList>
    </citation>
    <scope>NUCLEOTIDE SEQUENCE [LARGE SCALE GENOMIC DNA]</scope>
    <source>
        <strain evidence="14 15">WCA-389-WT-5B</strain>
    </source>
</reference>
<comment type="catalytic activity">
    <reaction evidence="1">
        <text>ATP + protein L-histidine = ADP + protein N-phospho-L-histidine.</text>
        <dbReference type="EC" id="2.7.13.3"/>
    </reaction>
</comment>
<sequence length="478" mass="54467">MSLKYKTAVCHWLQKRWKQLKSLPVSLRVTLWYTLFLSIILLLFTGVILKMGADYEKRTATRSLTKAVEKAGDRYMEKGGKFRAYDDNVYLALRDDRGNLLQGTEPENAPHPKEPVFGRGPQPVVINGVPYHYLDLPLRPDREEFRKGTYHGPGRFIRGYLADTVYARYHQAMLLGALIALPLFLILVTLGGYKIIKRSFAPVRAISEAARAIGETGDLSQRIPLDDSRDEIHQMGRTFNWMLGQIEELLEREKRFTSDVSHELRTPTAVIMAESEFGKDYTDNLEEAREEFQHIFQQSRRMSQLINQLLELSRLGNRKNLELVPVDLSRLVRETLEDYQKLPQAGKFQWEARIAPDLQVLGDEPLLNRILSNYLDNALKFTRTRIQVRLEEAEGGVRLSITDDGNGLPREELDKIWNRLYQADPSRNKKQNTGLGLGLSFVAAAAKLMKGKAGAESQVGKGSTFWLFIPFSSSSPIL</sequence>
<evidence type="ECO:0000313" key="14">
    <source>
        <dbReference type="EMBL" id="MSS82665.1"/>
    </source>
</evidence>
<dbReference type="Pfam" id="PF00512">
    <property type="entry name" value="HisKA"/>
    <property type="match status" value="1"/>
</dbReference>
<evidence type="ECO:0000256" key="4">
    <source>
        <dbReference type="ARBA" id="ARBA00022553"/>
    </source>
</evidence>
<feature type="domain" description="Histidine kinase" evidence="12">
    <location>
        <begin position="259"/>
        <end position="473"/>
    </location>
</feature>
<keyword evidence="4" id="KW-0597">Phosphoprotein</keyword>
<evidence type="ECO:0000256" key="8">
    <source>
        <dbReference type="ARBA" id="ARBA00022989"/>
    </source>
</evidence>
<dbReference type="InterPro" id="IPR036890">
    <property type="entry name" value="HATPase_C_sf"/>
</dbReference>
<keyword evidence="6 11" id="KW-0812">Transmembrane</keyword>
<keyword evidence="7 14" id="KW-0418">Kinase</keyword>
<dbReference type="PROSITE" id="PS50885">
    <property type="entry name" value="HAMP"/>
    <property type="match status" value="1"/>
</dbReference>
<protein>
    <recommendedName>
        <fullName evidence="3">histidine kinase</fullName>
        <ecNumber evidence="3">2.7.13.3</ecNumber>
    </recommendedName>
</protein>
<evidence type="ECO:0000313" key="15">
    <source>
        <dbReference type="Proteomes" id="UP000441455"/>
    </source>
</evidence>
<evidence type="ECO:0000256" key="10">
    <source>
        <dbReference type="ARBA" id="ARBA00023136"/>
    </source>
</evidence>
<dbReference type="AlphaFoldDB" id="A0A6N7W029"/>
<dbReference type="InterPro" id="IPR036097">
    <property type="entry name" value="HisK_dim/P_sf"/>
</dbReference>
<feature type="domain" description="HAMP" evidence="13">
    <location>
        <begin position="197"/>
        <end position="251"/>
    </location>
</feature>
<dbReference type="Proteomes" id="UP000441455">
    <property type="component" value="Unassembled WGS sequence"/>
</dbReference>
<comment type="subcellular location">
    <subcellularLocation>
        <location evidence="2">Membrane</location>
    </subcellularLocation>
</comment>
<evidence type="ECO:0000256" key="11">
    <source>
        <dbReference type="SAM" id="Phobius"/>
    </source>
</evidence>
<evidence type="ECO:0000256" key="2">
    <source>
        <dbReference type="ARBA" id="ARBA00004370"/>
    </source>
</evidence>
<dbReference type="InterPro" id="IPR005467">
    <property type="entry name" value="His_kinase_dom"/>
</dbReference>
<dbReference type="GO" id="GO:0000155">
    <property type="term" value="F:phosphorelay sensor kinase activity"/>
    <property type="evidence" value="ECO:0007669"/>
    <property type="project" value="InterPro"/>
</dbReference>
<feature type="transmembrane region" description="Helical" evidence="11">
    <location>
        <begin position="30"/>
        <end position="49"/>
    </location>
</feature>
<evidence type="ECO:0000259" key="12">
    <source>
        <dbReference type="PROSITE" id="PS50109"/>
    </source>
</evidence>
<dbReference type="InterPro" id="IPR003661">
    <property type="entry name" value="HisK_dim/P_dom"/>
</dbReference>
<keyword evidence="5" id="KW-0808">Transferase</keyword>
<dbReference type="SMART" id="SM00304">
    <property type="entry name" value="HAMP"/>
    <property type="match status" value="1"/>
</dbReference>
<evidence type="ECO:0000256" key="7">
    <source>
        <dbReference type="ARBA" id="ARBA00022777"/>
    </source>
</evidence>
<gene>
    <name evidence="14" type="ORF">FX155_08685</name>
</gene>
<comment type="caution">
    <text evidence="14">The sequence shown here is derived from an EMBL/GenBank/DDBJ whole genome shotgun (WGS) entry which is preliminary data.</text>
</comment>
<dbReference type="SUPFAM" id="SSF55874">
    <property type="entry name" value="ATPase domain of HSP90 chaperone/DNA topoisomerase II/histidine kinase"/>
    <property type="match status" value="1"/>
</dbReference>
<evidence type="ECO:0000256" key="3">
    <source>
        <dbReference type="ARBA" id="ARBA00012438"/>
    </source>
</evidence>
<dbReference type="EMBL" id="VULN01000012">
    <property type="protein sequence ID" value="MSS82665.1"/>
    <property type="molecule type" value="Genomic_DNA"/>
</dbReference>
<keyword evidence="8 11" id="KW-1133">Transmembrane helix</keyword>
<evidence type="ECO:0000256" key="1">
    <source>
        <dbReference type="ARBA" id="ARBA00000085"/>
    </source>
</evidence>
<dbReference type="PANTHER" id="PTHR45436">
    <property type="entry name" value="SENSOR HISTIDINE KINASE YKOH"/>
    <property type="match status" value="1"/>
</dbReference>
<dbReference type="CDD" id="cd00082">
    <property type="entry name" value="HisKA"/>
    <property type="match status" value="1"/>
</dbReference>
<dbReference type="SUPFAM" id="SSF47384">
    <property type="entry name" value="Homodimeric domain of signal transducing histidine kinase"/>
    <property type="match status" value="1"/>
</dbReference>
<dbReference type="SUPFAM" id="SSF158472">
    <property type="entry name" value="HAMP domain-like"/>
    <property type="match status" value="1"/>
</dbReference>
<dbReference type="RefSeq" id="WP_154488446.1">
    <property type="nucleotide sequence ID" value="NZ_VULN01000012.1"/>
</dbReference>
<dbReference type="Gene3D" id="1.10.287.130">
    <property type="match status" value="1"/>
</dbReference>
<proteinExistence type="predicted"/>
<dbReference type="EC" id="2.7.13.3" evidence="3"/>
<dbReference type="OrthoDB" id="9786919at2"/>
<organism evidence="14 15">
    <name type="scientific">Acidaminococcus fermentans</name>
    <dbReference type="NCBI Taxonomy" id="905"/>
    <lineage>
        <taxon>Bacteria</taxon>
        <taxon>Bacillati</taxon>
        <taxon>Bacillota</taxon>
        <taxon>Negativicutes</taxon>
        <taxon>Acidaminococcales</taxon>
        <taxon>Acidaminococcaceae</taxon>
        <taxon>Acidaminococcus</taxon>
    </lineage>
</organism>
<keyword evidence="10 11" id="KW-0472">Membrane</keyword>